<protein>
    <recommendedName>
        <fullName evidence="8">Microsomal glutathione S-transferase 3</fullName>
    </recommendedName>
</protein>
<dbReference type="AlphaFoldDB" id="A0A835ZDZ8"/>
<gene>
    <name evidence="6" type="ORF">JKP88DRAFT_196873</name>
</gene>
<feature type="transmembrane region" description="Helical" evidence="5">
    <location>
        <begin position="98"/>
        <end position="116"/>
    </location>
</feature>
<evidence type="ECO:0008006" key="8">
    <source>
        <dbReference type="Google" id="ProtNLM"/>
    </source>
</evidence>
<evidence type="ECO:0000256" key="2">
    <source>
        <dbReference type="ARBA" id="ARBA00022692"/>
    </source>
</evidence>
<accession>A0A835ZDZ8</accession>
<evidence type="ECO:0000313" key="7">
    <source>
        <dbReference type="Proteomes" id="UP000664859"/>
    </source>
</evidence>
<evidence type="ECO:0000256" key="5">
    <source>
        <dbReference type="SAM" id="Phobius"/>
    </source>
</evidence>
<dbReference type="Proteomes" id="UP000664859">
    <property type="component" value="Unassembled WGS sequence"/>
</dbReference>
<dbReference type="InterPro" id="IPR023352">
    <property type="entry name" value="MAPEG-like_dom_sf"/>
</dbReference>
<keyword evidence="7" id="KW-1185">Reference proteome</keyword>
<dbReference type="EMBL" id="JAFCMP010000002">
    <property type="protein sequence ID" value="KAG5192707.1"/>
    <property type="molecule type" value="Genomic_DNA"/>
</dbReference>
<comment type="subcellular location">
    <subcellularLocation>
        <location evidence="1">Membrane</location>
    </subcellularLocation>
</comment>
<evidence type="ECO:0000313" key="6">
    <source>
        <dbReference type="EMBL" id="KAG5192707.1"/>
    </source>
</evidence>
<reference evidence="6" key="1">
    <citation type="submission" date="2021-02" db="EMBL/GenBank/DDBJ databases">
        <title>First Annotated Genome of the Yellow-green Alga Tribonema minus.</title>
        <authorList>
            <person name="Mahan K.M."/>
        </authorList>
    </citation>
    <scope>NUCLEOTIDE SEQUENCE</scope>
    <source>
        <strain evidence="6">UTEX B ZZ1240</strain>
    </source>
</reference>
<proteinExistence type="predicted"/>
<keyword evidence="3 5" id="KW-1133">Transmembrane helix</keyword>
<dbReference type="SUPFAM" id="SSF161084">
    <property type="entry name" value="MAPEG domain-like"/>
    <property type="match status" value="1"/>
</dbReference>
<evidence type="ECO:0000256" key="1">
    <source>
        <dbReference type="ARBA" id="ARBA00004370"/>
    </source>
</evidence>
<comment type="caution">
    <text evidence="6">The sequence shown here is derived from an EMBL/GenBank/DDBJ whole genome shotgun (WGS) entry which is preliminary data.</text>
</comment>
<dbReference type="Gene3D" id="1.20.120.550">
    <property type="entry name" value="Membrane associated eicosanoid/glutathione metabolism-like domain"/>
    <property type="match status" value="1"/>
</dbReference>
<evidence type="ECO:0000256" key="3">
    <source>
        <dbReference type="ARBA" id="ARBA00022989"/>
    </source>
</evidence>
<name>A0A835ZDZ8_9STRA</name>
<sequence length="157" mass="17466">MPEAAFRGGAAVTLAYLALYSILLTWQSATKNRKRIAAKKRDEKVSCSPREQHYYGNQDKDVVCADRTVGNFLEQALPFLVTFWLALASCGDSNCASVVYRGWAYVFFRALYPVMWKAGGGGLGGVRPLILVSTLPGYLLCYSFMYNIIRMLMSPKA</sequence>
<feature type="transmembrane region" description="Helical" evidence="5">
    <location>
        <begin position="6"/>
        <end position="26"/>
    </location>
</feature>
<evidence type="ECO:0000256" key="4">
    <source>
        <dbReference type="ARBA" id="ARBA00023136"/>
    </source>
</evidence>
<feature type="transmembrane region" description="Helical" evidence="5">
    <location>
        <begin position="128"/>
        <end position="149"/>
    </location>
</feature>
<dbReference type="OrthoDB" id="59983at2759"/>
<keyword evidence="4 5" id="KW-0472">Membrane</keyword>
<dbReference type="Pfam" id="PF01124">
    <property type="entry name" value="MAPEG"/>
    <property type="match status" value="1"/>
</dbReference>
<dbReference type="InterPro" id="IPR001129">
    <property type="entry name" value="Membr-assoc_MAPEG"/>
</dbReference>
<organism evidence="6 7">
    <name type="scientific">Tribonema minus</name>
    <dbReference type="NCBI Taxonomy" id="303371"/>
    <lineage>
        <taxon>Eukaryota</taxon>
        <taxon>Sar</taxon>
        <taxon>Stramenopiles</taxon>
        <taxon>Ochrophyta</taxon>
        <taxon>PX clade</taxon>
        <taxon>Xanthophyceae</taxon>
        <taxon>Tribonematales</taxon>
        <taxon>Tribonemataceae</taxon>
        <taxon>Tribonema</taxon>
    </lineage>
</organism>
<keyword evidence="2 5" id="KW-0812">Transmembrane</keyword>
<dbReference type="GO" id="GO:0016020">
    <property type="term" value="C:membrane"/>
    <property type="evidence" value="ECO:0007669"/>
    <property type="project" value="UniProtKB-SubCell"/>
</dbReference>